<sequence>MLVMRGGCRAGAAGAAALQGRQAQRGGDSPQGFPLECKRSAQRRRREGIGTGRSRKKWRVTPKGNAPGGCAISAPPAPPSSATARSRQVQRTRMAGRPRSAR</sequence>
<evidence type="ECO:0000313" key="2">
    <source>
        <dbReference type="EMBL" id="TAA26712.1"/>
    </source>
</evidence>
<feature type="compositionally biased region" description="Low complexity" evidence="1">
    <location>
        <begin position="1"/>
        <end position="27"/>
    </location>
</feature>
<dbReference type="EMBL" id="SHMC01000002">
    <property type="protein sequence ID" value="TAA26712.1"/>
    <property type="molecule type" value="Genomic_DNA"/>
</dbReference>
<organism evidence="2 3">
    <name type="scientific">Pseudoxanthomonas winnipegensis</name>
    <dbReference type="NCBI Taxonomy" id="2480810"/>
    <lineage>
        <taxon>Bacteria</taxon>
        <taxon>Pseudomonadati</taxon>
        <taxon>Pseudomonadota</taxon>
        <taxon>Gammaproteobacteria</taxon>
        <taxon>Lysobacterales</taxon>
        <taxon>Lysobacteraceae</taxon>
        <taxon>Pseudoxanthomonas</taxon>
    </lineage>
</organism>
<feature type="region of interest" description="Disordered" evidence="1">
    <location>
        <begin position="1"/>
        <end position="102"/>
    </location>
</feature>
<comment type="caution">
    <text evidence="2">The sequence shown here is derived from an EMBL/GenBank/DDBJ whole genome shotgun (WGS) entry which is preliminary data.</text>
</comment>
<dbReference type="AlphaFoldDB" id="A0A4V2HDC8"/>
<name>A0A4V2HDC8_9GAMM</name>
<proteinExistence type="predicted"/>
<accession>A0A4V2HDC8</accession>
<reference evidence="2 3" key="1">
    <citation type="submission" date="2019-02" db="EMBL/GenBank/DDBJ databases">
        <title>WGS of Pseudoxanthomonas species novum from clinical isolates.</title>
        <authorList>
            <person name="Bernier A.-M."/>
            <person name="Bernard K."/>
            <person name="Vachon A."/>
        </authorList>
    </citation>
    <scope>NUCLEOTIDE SEQUENCE [LARGE SCALE GENOMIC DNA]</scope>
    <source>
        <strain evidence="2 3">NML171200</strain>
    </source>
</reference>
<dbReference type="Proteomes" id="UP000292627">
    <property type="component" value="Unassembled WGS sequence"/>
</dbReference>
<evidence type="ECO:0000313" key="3">
    <source>
        <dbReference type="Proteomes" id="UP000292627"/>
    </source>
</evidence>
<gene>
    <name evidence="2" type="ORF">EA660_05685</name>
</gene>
<evidence type="ECO:0000256" key="1">
    <source>
        <dbReference type="SAM" id="MobiDB-lite"/>
    </source>
</evidence>
<protein>
    <submittedName>
        <fullName evidence="2">Uncharacterized protein</fullName>
    </submittedName>
</protein>
<feature type="compositionally biased region" description="Basic residues" evidence="1">
    <location>
        <begin position="88"/>
        <end position="102"/>
    </location>
</feature>